<evidence type="ECO:0000256" key="1">
    <source>
        <dbReference type="ARBA" id="ARBA00001947"/>
    </source>
</evidence>
<evidence type="ECO:0000256" key="5">
    <source>
        <dbReference type="ARBA" id="ARBA00022490"/>
    </source>
</evidence>
<keyword evidence="10 18" id="KW-0862">Zinc</keyword>
<dbReference type="GO" id="GO:0009245">
    <property type="term" value="P:lipid A biosynthetic process"/>
    <property type="evidence" value="ECO:0007669"/>
    <property type="project" value="UniProtKB-UniRule"/>
</dbReference>
<dbReference type="Gene3D" id="3.10.129.10">
    <property type="entry name" value="Hotdog Thioesterase"/>
    <property type="match status" value="1"/>
</dbReference>
<dbReference type="NCBIfam" id="NF009667">
    <property type="entry name" value="PRK13188.1"/>
    <property type="match status" value="1"/>
</dbReference>
<evidence type="ECO:0000256" key="17">
    <source>
        <dbReference type="ARBA" id="ARBA00061355"/>
    </source>
</evidence>
<dbReference type="PANTHER" id="PTHR33694">
    <property type="entry name" value="UDP-3-O-ACYL-N-ACETYLGLUCOSAMINE DEACETYLASE 1, MITOCHONDRIAL-RELATED"/>
    <property type="match status" value="1"/>
</dbReference>
<comment type="function">
    <text evidence="2 18">Catalyzes the hydrolysis of UDP-3-O-myristoyl-N-acetylglucosamine to form UDP-3-O-myristoylglucosamine and acetate, the committed step in lipid A biosynthesis.</text>
</comment>
<evidence type="ECO:0000256" key="8">
    <source>
        <dbReference type="ARBA" id="ARBA00022723"/>
    </source>
</evidence>
<dbReference type="UniPathway" id="UPA00359">
    <property type="reaction ID" value="UER00478"/>
</dbReference>
<evidence type="ECO:0000256" key="2">
    <source>
        <dbReference type="ARBA" id="ARBA00002923"/>
    </source>
</evidence>
<dbReference type="GO" id="GO:0103117">
    <property type="term" value="F:UDP-3-O-acyl-N-acetylglucosamine deacetylase activity"/>
    <property type="evidence" value="ECO:0007669"/>
    <property type="project" value="UniProtKB-UniRule"/>
</dbReference>
<dbReference type="InterPro" id="IPR013114">
    <property type="entry name" value="FabA_FabZ"/>
</dbReference>
<evidence type="ECO:0000256" key="9">
    <source>
        <dbReference type="ARBA" id="ARBA00022801"/>
    </source>
</evidence>
<evidence type="ECO:0000256" key="10">
    <source>
        <dbReference type="ARBA" id="ARBA00022833"/>
    </source>
</evidence>
<evidence type="ECO:0000313" key="21">
    <source>
        <dbReference type="Proteomes" id="UP000032900"/>
    </source>
</evidence>
<reference evidence="20 21" key="1">
    <citation type="journal article" date="2015" name="Microbes Environ.">
        <title>Distribution and evolution of nitrogen fixation genes in the phylum bacteroidetes.</title>
        <authorList>
            <person name="Inoue J."/>
            <person name="Oshima K."/>
            <person name="Suda W."/>
            <person name="Sakamoto M."/>
            <person name="Iino T."/>
            <person name="Noda S."/>
            <person name="Hongoh Y."/>
            <person name="Hattori M."/>
            <person name="Ohkuma M."/>
        </authorList>
    </citation>
    <scope>NUCLEOTIDE SEQUENCE [LARGE SCALE GENOMIC DNA]</scope>
    <source>
        <strain evidence="20">JCM 15548</strain>
    </source>
</reference>
<evidence type="ECO:0000256" key="18">
    <source>
        <dbReference type="HAMAP-Rule" id="MF_00388"/>
    </source>
</evidence>
<sequence>MAEKQRTIGKSVSLKGPGLHTGVNVTLTLNPEEEGYGYKFRRIDMEGQPLIKALVDNVSYTQRGTVLQEGEAKVSTIEHCLAALRGLGVDNCRIDVDGPEAPILDGSSKYFVQAIKEAGIVEQKADREYFEVREKMMVEDPETGSYIIALPDNGFSAQVMISFNQSLHLANQFATIEDLDAFDEEISMCRTFVFLHELEPLLQNNLIKGGDLDNAIIIIDKPVSQQELDRLAALFHKPSVEVKPTGILNNLDLHFTNEPARHKLLDVIGDLTLCGSAIKGRIIASKPGHKINAEFTKLLRKEIRKRQLKIDAPPYDPNKQPVFDINQIKSLLPHRYPFLLVDKVIDLQEKIIVGVKNVTGNEPFFTGHFPDEPVMPGVLLVEAMAQVGGILVLNQLEDPHTYSTYFLKQDNIKFRKKVVPGDTVIFKLELMTEIRRGVANMKGLAFVGDTIVAEGEFMAQIIKNK</sequence>
<dbReference type="GO" id="GO:0005737">
    <property type="term" value="C:cytoplasm"/>
    <property type="evidence" value="ECO:0007669"/>
    <property type="project" value="UniProtKB-SubCell"/>
</dbReference>
<feature type="binding site" evidence="18">
    <location>
        <position position="266"/>
    </location>
    <ligand>
        <name>Zn(2+)</name>
        <dbReference type="ChEBI" id="CHEBI:29105"/>
    </ligand>
</feature>
<dbReference type="OrthoDB" id="9772788at2"/>
<feature type="binding site" evidence="18">
    <location>
        <position position="79"/>
    </location>
    <ligand>
        <name>Zn(2+)</name>
        <dbReference type="ChEBI" id="CHEBI:29105"/>
    </ligand>
</feature>
<dbReference type="FunFam" id="3.10.129.10:FF:000001">
    <property type="entry name" value="3-hydroxyacyl-[acyl-carrier-protein] dehydratase FabZ"/>
    <property type="match status" value="1"/>
</dbReference>
<dbReference type="Pfam" id="PF07977">
    <property type="entry name" value="FabA"/>
    <property type="match status" value="1"/>
</dbReference>
<comment type="function">
    <text evidence="15 19">Involved in unsaturated fatty acids biosynthesis. Catalyzes the dehydration of short chain beta-hydroxyacyl-ACPs and long chain saturated and unsaturated beta-hydroxyacyl-ACPs.</text>
</comment>
<organism evidence="20 21">
    <name type="scientific">Geofilum rubicundum JCM 15548</name>
    <dbReference type="NCBI Taxonomy" id="1236989"/>
    <lineage>
        <taxon>Bacteria</taxon>
        <taxon>Pseudomonadati</taxon>
        <taxon>Bacteroidota</taxon>
        <taxon>Bacteroidia</taxon>
        <taxon>Marinilabiliales</taxon>
        <taxon>Marinilabiliaceae</taxon>
        <taxon>Geofilum</taxon>
    </lineage>
</organism>
<evidence type="ECO:0000256" key="4">
    <source>
        <dbReference type="ARBA" id="ARBA00005002"/>
    </source>
</evidence>
<evidence type="ECO:0000256" key="13">
    <source>
        <dbReference type="ARBA" id="ARBA00023268"/>
    </source>
</evidence>
<keyword evidence="6 18" id="KW-0444">Lipid biosynthesis</keyword>
<evidence type="ECO:0000256" key="16">
    <source>
        <dbReference type="ARBA" id="ARBA00061221"/>
    </source>
</evidence>
<dbReference type="Gene3D" id="3.30.230.20">
    <property type="entry name" value="lpxc deacetylase, domain 1"/>
    <property type="match status" value="1"/>
</dbReference>
<dbReference type="NCBIfam" id="TIGR01750">
    <property type="entry name" value="fabZ"/>
    <property type="match status" value="1"/>
</dbReference>
<dbReference type="InterPro" id="IPR011334">
    <property type="entry name" value="UDP-acyl_GlcNac_deAcase_C"/>
</dbReference>
<dbReference type="Proteomes" id="UP000032900">
    <property type="component" value="Unassembled WGS sequence"/>
</dbReference>
<dbReference type="EMBL" id="BAZW01000001">
    <property type="protein sequence ID" value="GAO27999.1"/>
    <property type="molecule type" value="Genomic_DNA"/>
</dbReference>
<keyword evidence="7 18" id="KW-0441">Lipid A biosynthesis</keyword>
<evidence type="ECO:0000256" key="6">
    <source>
        <dbReference type="ARBA" id="ARBA00022516"/>
    </source>
</evidence>
<keyword evidence="13" id="KW-0511">Multifunctional enzyme</keyword>
<dbReference type="EC" id="3.5.1.108" evidence="18"/>
<dbReference type="InterPro" id="IPR015870">
    <property type="entry name" value="UDP-acyl_N-AcGlcN_deAcase_N"/>
</dbReference>
<protein>
    <recommendedName>
        <fullName evidence="18 19">Multifunctional fusion protein</fullName>
    </recommendedName>
    <domain>
        <recommendedName>
            <fullName evidence="19">3-hydroxyacyl-[acyl-carrier-protein] dehydratase FabZ</fullName>
            <ecNumber evidence="19">4.2.1.59</ecNumber>
        </recommendedName>
        <alternativeName>
            <fullName evidence="19">(3R)-hydroxymyristoyl-[acyl-carrier-protein] dehydratase</fullName>
        </alternativeName>
        <alternativeName>
            <fullName evidence="19">Beta-hydroxyacyl-ACP dehydratase</fullName>
            <shortName evidence="19">(3R)-hydroxymyristoyl-ACP dehydrase</shortName>
        </alternativeName>
    </domain>
    <domain>
        <recommendedName>
            <fullName evidence="18">UDP-3-O-acyl-N-acetylglucosamine deacetylase</fullName>
            <shortName evidence="18">UDP-3-O-acyl-GlcNAc deacetylase</shortName>
            <ecNumber evidence="18">3.5.1.108</ecNumber>
        </recommendedName>
        <alternativeName>
            <fullName evidence="18">UDP-3-O-[R-3-hydroxymyristoyl]-N-acetylglucosamine deacetylase</fullName>
        </alternativeName>
    </domain>
</protein>
<comment type="similarity">
    <text evidence="19">Belongs to the thioester dehydratase family. FabZ subfamily.</text>
</comment>
<proteinExistence type="inferred from homology"/>
<dbReference type="InterPro" id="IPR029069">
    <property type="entry name" value="HotDog_dom_sf"/>
</dbReference>
<dbReference type="GO" id="GO:0016020">
    <property type="term" value="C:membrane"/>
    <property type="evidence" value="ECO:0007669"/>
    <property type="project" value="GOC"/>
</dbReference>
<evidence type="ECO:0000256" key="15">
    <source>
        <dbReference type="ARBA" id="ARBA00025049"/>
    </source>
</evidence>
<feature type="active site" evidence="19">
    <location>
        <position position="368"/>
    </location>
</feature>
<gene>
    <name evidence="19" type="primary">fabZ</name>
    <name evidence="18" type="synonym">lpxC</name>
    <name evidence="20" type="ORF">JCM15548_52</name>
</gene>
<dbReference type="Gene3D" id="3.30.1700.10">
    <property type="entry name" value="lpxc deacetylase, domain 2"/>
    <property type="match status" value="1"/>
</dbReference>
<keyword evidence="21" id="KW-1185">Reference proteome</keyword>
<comment type="subcellular location">
    <subcellularLocation>
        <location evidence="3 19">Cytoplasm</location>
    </subcellularLocation>
</comment>
<evidence type="ECO:0000313" key="20">
    <source>
        <dbReference type="EMBL" id="GAO27999.1"/>
    </source>
</evidence>
<comment type="similarity">
    <text evidence="16">In the N-terminal section; belongs to the LpxC family.</text>
</comment>
<keyword evidence="5 19" id="KW-0963">Cytoplasm</keyword>
<name>A0A0E9LRY3_9BACT</name>
<evidence type="ECO:0000256" key="7">
    <source>
        <dbReference type="ARBA" id="ARBA00022556"/>
    </source>
</evidence>
<dbReference type="RefSeq" id="WP_062121920.1">
    <property type="nucleotide sequence ID" value="NZ_BAZW01000001.1"/>
</dbReference>
<keyword evidence="11 18" id="KW-0443">Lipid metabolism</keyword>
<evidence type="ECO:0000256" key="3">
    <source>
        <dbReference type="ARBA" id="ARBA00004496"/>
    </source>
</evidence>
<comment type="similarity">
    <text evidence="17">In the C-terminal section; belongs to the thioester dehydratase family.</text>
</comment>
<dbReference type="NCBIfam" id="NF000582">
    <property type="entry name" value="PRK00006.1"/>
    <property type="match status" value="1"/>
</dbReference>
<feature type="active site" description="Proton donor" evidence="18">
    <location>
        <position position="289"/>
    </location>
</feature>
<accession>A0A0E9LRY3</accession>
<comment type="cofactor">
    <cofactor evidence="1 18">
        <name>Zn(2+)</name>
        <dbReference type="ChEBI" id="CHEBI:29105"/>
    </cofactor>
</comment>
<dbReference type="AlphaFoldDB" id="A0A0E9LRY3"/>
<comment type="catalytic activity">
    <reaction evidence="19">
        <text>a (3R)-hydroxyacyl-[ACP] = a (2E)-enoyl-[ACP] + H2O</text>
        <dbReference type="Rhea" id="RHEA:13097"/>
        <dbReference type="Rhea" id="RHEA-COMP:9925"/>
        <dbReference type="Rhea" id="RHEA-COMP:9945"/>
        <dbReference type="ChEBI" id="CHEBI:15377"/>
        <dbReference type="ChEBI" id="CHEBI:78784"/>
        <dbReference type="ChEBI" id="CHEBI:78827"/>
        <dbReference type="EC" id="4.2.1.59"/>
    </reaction>
</comment>
<dbReference type="SUPFAM" id="SSF54211">
    <property type="entry name" value="Ribosomal protein S5 domain 2-like"/>
    <property type="match status" value="2"/>
</dbReference>
<evidence type="ECO:0000256" key="11">
    <source>
        <dbReference type="ARBA" id="ARBA00023098"/>
    </source>
</evidence>
<evidence type="ECO:0000256" key="14">
    <source>
        <dbReference type="ARBA" id="ARBA00024535"/>
    </source>
</evidence>
<dbReference type="GO" id="GO:0046872">
    <property type="term" value="F:metal ion binding"/>
    <property type="evidence" value="ECO:0007669"/>
    <property type="project" value="UniProtKB-KW"/>
</dbReference>
<dbReference type="InterPro" id="IPR020568">
    <property type="entry name" value="Ribosomal_Su5_D2-typ_SF"/>
</dbReference>
<dbReference type="HAMAP" id="MF_00388">
    <property type="entry name" value="LpxC"/>
    <property type="match status" value="1"/>
</dbReference>
<dbReference type="PANTHER" id="PTHR33694:SF1">
    <property type="entry name" value="UDP-3-O-ACYL-N-ACETYLGLUCOSAMINE DEACETYLASE 1, MITOCHONDRIAL-RELATED"/>
    <property type="match status" value="1"/>
</dbReference>
<dbReference type="HAMAP" id="MF_00406">
    <property type="entry name" value="FabZ"/>
    <property type="match status" value="1"/>
</dbReference>
<dbReference type="STRING" id="1236989.JCM15548_52"/>
<evidence type="ECO:0000256" key="19">
    <source>
        <dbReference type="HAMAP-Rule" id="MF_00406"/>
    </source>
</evidence>
<keyword evidence="8 18" id="KW-0479">Metal-binding</keyword>
<keyword evidence="9 18" id="KW-0378">Hydrolase</keyword>
<comment type="similarity">
    <text evidence="18">Belongs to the LpxC family.</text>
</comment>
<dbReference type="GO" id="GO:0006633">
    <property type="term" value="P:fatty acid biosynthetic process"/>
    <property type="evidence" value="ECO:0007669"/>
    <property type="project" value="UniProtKB-UniRule"/>
</dbReference>
<dbReference type="InterPro" id="IPR004463">
    <property type="entry name" value="UDP-acyl_GlcNac_deAcase"/>
</dbReference>
<comment type="catalytic activity">
    <reaction evidence="14 18">
        <text>a UDP-3-O-[(3R)-3-hydroxyacyl]-N-acetyl-alpha-D-glucosamine + H2O = a UDP-3-O-[(3R)-3-hydroxyacyl]-alpha-D-glucosamine + acetate</text>
        <dbReference type="Rhea" id="RHEA:67816"/>
        <dbReference type="ChEBI" id="CHEBI:15377"/>
        <dbReference type="ChEBI" id="CHEBI:30089"/>
        <dbReference type="ChEBI" id="CHEBI:137740"/>
        <dbReference type="ChEBI" id="CHEBI:173225"/>
        <dbReference type="EC" id="3.5.1.108"/>
    </reaction>
</comment>
<comment type="pathway">
    <text evidence="4 18">Glycolipid biosynthesis; lipid IV(A) biosynthesis; lipid IV(A) from (3R)-3-hydroxytetradecanoyl-[acyl-carrier-protein] and UDP-N-acetyl-alpha-D-glucosamine: step 2/6.</text>
</comment>
<dbReference type="GO" id="GO:0019171">
    <property type="term" value="F:(3R)-hydroxyacyl-[acyl-carrier-protein] dehydratase activity"/>
    <property type="evidence" value="ECO:0007669"/>
    <property type="project" value="UniProtKB-EC"/>
</dbReference>
<dbReference type="SUPFAM" id="SSF54637">
    <property type="entry name" value="Thioesterase/thiol ester dehydrase-isomerase"/>
    <property type="match status" value="1"/>
</dbReference>
<dbReference type="EC" id="4.2.1.59" evidence="19"/>
<dbReference type="InterPro" id="IPR010084">
    <property type="entry name" value="FabZ"/>
</dbReference>
<comment type="caution">
    <text evidence="20">The sequence shown here is derived from an EMBL/GenBank/DDBJ whole genome shotgun (WGS) entry which is preliminary data.</text>
</comment>
<dbReference type="CDD" id="cd01288">
    <property type="entry name" value="FabZ"/>
    <property type="match status" value="1"/>
</dbReference>
<evidence type="ECO:0000256" key="12">
    <source>
        <dbReference type="ARBA" id="ARBA00023239"/>
    </source>
</evidence>
<feature type="binding site" evidence="18">
    <location>
        <position position="262"/>
    </location>
    <ligand>
        <name>Zn(2+)</name>
        <dbReference type="ChEBI" id="CHEBI:29105"/>
    </ligand>
</feature>
<dbReference type="Pfam" id="PF03331">
    <property type="entry name" value="LpxC"/>
    <property type="match status" value="2"/>
</dbReference>
<keyword evidence="12 19" id="KW-0456">Lyase</keyword>